<organism evidence="5 6">
    <name type="scientific">Ichthyophthirius multifiliis</name>
    <name type="common">White spot disease agent</name>
    <name type="synonym">Ich</name>
    <dbReference type="NCBI Taxonomy" id="5932"/>
    <lineage>
        <taxon>Eukaryota</taxon>
        <taxon>Sar</taxon>
        <taxon>Alveolata</taxon>
        <taxon>Ciliophora</taxon>
        <taxon>Intramacronucleata</taxon>
        <taxon>Oligohymenophorea</taxon>
        <taxon>Hymenostomatida</taxon>
        <taxon>Ophryoglenina</taxon>
        <taxon>Ichthyophthirius</taxon>
    </lineage>
</organism>
<dbReference type="PROSITE" id="PS50082">
    <property type="entry name" value="WD_REPEATS_2"/>
    <property type="match status" value="3"/>
</dbReference>
<dbReference type="SMART" id="SM00320">
    <property type="entry name" value="WD40"/>
    <property type="match status" value="6"/>
</dbReference>
<evidence type="ECO:0000256" key="4">
    <source>
        <dbReference type="PROSITE-ProRule" id="PRU00221"/>
    </source>
</evidence>
<dbReference type="PANTHER" id="PTHR19849">
    <property type="entry name" value="PHOSPHOLIPASE A-2-ACTIVATING PROTEIN"/>
    <property type="match status" value="1"/>
</dbReference>
<dbReference type="InterPro" id="IPR020472">
    <property type="entry name" value="WD40_PAC1"/>
</dbReference>
<dbReference type="PROSITE" id="PS00678">
    <property type="entry name" value="WD_REPEATS_1"/>
    <property type="match status" value="2"/>
</dbReference>
<dbReference type="GO" id="GO:0005737">
    <property type="term" value="C:cytoplasm"/>
    <property type="evidence" value="ECO:0007669"/>
    <property type="project" value="TreeGrafter"/>
</dbReference>
<keyword evidence="1" id="KW-0963">Cytoplasm</keyword>
<keyword evidence="5" id="KW-0808">Transferase</keyword>
<dbReference type="GO" id="GO:0043161">
    <property type="term" value="P:proteasome-mediated ubiquitin-dependent protein catabolic process"/>
    <property type="evidence" value="ECO:0007669"/>
    <property type="project" value="TreeGrafter"/>
</dbReference>
<dbReference type="GO" id="GO:0043130">
    <property type="term" value="F:ubiquitin binding"/>
    <property type="evidence" value="ECO:0007669"/>
    <property type="project" value="TreeGrafter"/>
</dbReference>
<dbReference type="PROSITE" id="PS50294">
    <property type="entry name" value="WD_REPEATS_REGION"/>
    <property type="match status" value="3"/>
</dbReference>
<accession>G0R5P1</accession>
<dbReference type="InParanoid" id="G0R5P1"/>
<dbReference type="EMBL" id="GL984380">
    <property type="protein sequence ID" value="EGR27214.1"/>
    <property type="molecule type" value="Genomic_DNA"/>
</dbReference>
<dbReference type="EC" id="2.4.1.37" evidence="5"/>
<feature type="repeat" description="WD" evidence="4">
    <location>
        <begin position="163"/>
        <end position="197"/>
    </location>
</feature>
<evidence type="ECO:0000256" key="3">
    <source>
        <dbReference type="ARBA" id="ARBA00022737"/>
    </source>
</evidence>
<dbReference type="RefSeq" id="XP_004024098.1">
    <property type="nucleotide sequence ID" value="XM_004024049.1"/>
</dbReference>
<keyword evidence="5" id="KW-0328">Glycosyltransferase</keyword>
<dbReference type="PRINTS" id="PR00320">
    <property type="entry name" value="GPROTEINBRPT"/>
</dbReference>
<feature type="repeat" description="WD" evidence="4">
    <location>
        <begin position="79"/>
        <end position="119"/>
    </location>
</feature>
<dbReference type="OrthoDB" id="285077at2759"/>
<dbReference type="AlphaFoldDB" id="G0R5P1"/>
<dbReference type="InterPro" id="IPR036322">
    <property type="entry name" value="WD40_repeat_dom_sf"/>
</dbReference>
<keyword evidence="3" id="KW-0677">Repeat</keyword>
<dbReference type="GO" id="GO:0004381">
    <property type="term" value="F:fucosylgalactoside 3-alpha-galactosyltransferase activity"/>
    <property type="evidence" value="ECO:0007669"/>
    <property type="project" value="UniProtKB-EC"/>
</dbReference>
<dbReference type="CDD" id="cd00200">
    <property type="entry name" value="WD40"/>
    <property type="match status" value="1"/>
</dbReference>
<dbReference type="PANTHER" id="PTHR19849:SF0">
    <property type="entry name" value="PHOSPHOLIPASE A-2-ACTIVATING PROTEIN"/>
    <property type="match status" value="1"/>
</dbReference>
<keyword evidence="6" id="KW-1185">Reference proteome</keyword>
<gene>
    <name evidence="5" type="ORF">IMG5_200000</name>
</gene>
<dbReference type="Gene3D" id="2.130.10.10">
    <property type="entry name" value="YVTN repeat-like/Quinoprotein amine dehydrogenase"/>
    <property type="match status" value="2"/>
</dbReference>
<feature type="repeat" description="WD" evidence="4">
    <location>
        <begin position="205"/>
        <end position="247"/>
    </location>
</feature>
<dbReference type="SUPFAM" id="SSF50978">
    <property type="entry name" value="WD40 repeat-like"/>
    <property type="match status" value="1"/>
</dbReference>
<evidence type="ECO:0000256" key="1">
    <source>
        <dbReference type="ARBA" id="ARBA00022490"/>
    </source>
</evidence>
<dbReference type="OMA" id="STIMARC"/>
<dbReference type="InterPro" id="IPR015943">
    <property type="entry name" value="WD40/YVTN_repeat-like_dom_sf"/>
</dbReference>
<name>G0R5P1_ICHMU</name>
<dbReference type="InterPro" id="IPR019775">
    <property type="entry name" value="WD40_repeat_CS"/>
</dbReference>
<proteinExistence type="predicted"/>
<dbReference type="GO" id="GO:0005634">
    <property type="term" value="C:nucleus"/>
    <property type="evidence" value="ECO:0007669"/>
    <property type="project" value="TreeGrafter"/>
</dbReference>
<keyword evidence="2 4" id="KW-0853">WD repeat</keyword>
<sequence length="332" mass="37866">MKIHEVQNEQIDNEQENIDQNIQIWNSKRIINYKTYSRSLEPILCGCEIDKQTLAFGTGNPGNKILIYDRLLNQIINEFTAHSKSVMSILHYHDTIVITGGADMQIKFWDIEDSENFKSFTAHTDYIMNLQQLNPKFYSSCSFDNSIKIWAFDSTSDTPQGTLMGHKNGVFQVIALQQESIIASCSADNNIKIWNIKRFECFCTLKGHKNQVNSIAKFSEDQNLIISGGDDKNLILWNWENQEQIKVVNCVNFCIWDIRLMNDGNSIVACGENMSIAVVDFGNGSLISNLFGHKSFPRSLLYLKGGNLVSFGYDSQIKFWKSKNKQSVIQLN</sequence>
<dbReference type="eggNOG" id="KOG0276">
    <property type="taxonomic scope" value="Eukaryota"/>
</dbReference>
<evidence type="ECO:0000313" key="5">
    <source>
        <dbReference type="EMBL" id="EGR27214.1"/>
    </source>
</evidence>
<reference evidence="5 6" key="1">
    <citation type="submission" date="2011-07" db="EMBL/GenBank/DDBJ databases">
        <authorList>
            <person name="Coyne R."/>
            <person name="Brami D."/>
            <person name="Johnson J."/>
            <person name="Hostetler J."/>
            <person name="Hannick L."/>
            <person name="Clark T."/>
            <person name="Cassidy-Hanley D."/>
            <person name="Inman J."/>
        </authorList>
    </citation>
    <scope>NUCLEOTIDE SEQUENCE [LARGE SCALE GENOMIC DNA]</scope>
    <source>
        <strain evidence="5 6">G5</strain>
    </source>
</reference>
<evidence type="ECO:0000313" key="6">
    <source>
        <dbReference type="Proteomes" id="UP000008983"/>
    </source>
</evidence>
<evidence type="ECO:0000256" key="2">
    <source>
        <dbReference type="ARBA" id="ARBA00022574"/>
    </source>
</evidence>
<dbReference type="InterPro" id="IPR001680">
    <property type="entry name" value="WD40_rpt"/>
</dbReference>
<dbReference type="STRING" id="857967.G0R5P1"/>
<dbReference type="GO" id="GO:0010992">
    <property type="term" value="P:ubiquitin recycling"/>
    <property type="evidence" value="ECO:0007669"/>
    <property type="project" value="TreeGrafter"/>
</dbReference>
<dbReference type="GeneID" id="14903272"/>
<protein>
    <submittedName>
        <fullName evidence="5">WD40 repeat protein</fullName>
        <ecNumber evidence="5">2.4.1.37</ecNumber>
    </submittedName>
</protein>
<dbReference type="Proteomes" id="UP000008983">
    <property type="component" value="Unassembled WGS sequence"/>
</dbReference>
<dbReference type="Pfam" id="PF00400">
    <property type="entry name" value="WD40"/>
    <property type="match status" value="4"/>
</dbReference>